<name>A0A8H3CJ93_9AGAM</name>
<evidence type="ECO:0000313" key="3">
    <source>
        <dbReference type="Proteomes" id="UP000663841"/>
    </source>
</evidence>
<dbReference type="Proteomes" id="UP000663841">
    <property type="component" value="Unassembled WGS sequence"/>
</dbReference>
<feature type="region of interest" description="Disordered" evidence="1">
    <location>
        <begin position="43"/>
        <end position="139"/>
    </location>
</feature>
<protein>
    <submittedName>
        <fullName evidence="2">Uncharacterized protein</fullName>
    </submittedName>
</protein>
<dbReference type="EMBL" id="CAJMWW010000672">
    <property type="protein sequence ID" value="CAE6483108.1"/>
    <property type="molecule type" value="Genomic_DNA"/>
</dbReference>
<evidence type="ECO:0000256" key="1">
    <source>
        <dbReference type="SAM" id="MobiDB-lite"/>
    </source>
</evidence>
<proteinExistence type="predicted"/>
<comment type="caution">
    <text evidence="2">The sequence shown here is derived from an EMBL/GenBank/DDBJ whole genome shotgun (WGS) entry which is preliminary data.</text>
</comment>
<feature type="compositionally biased region" description="Polar residues" evidence="1">
    <location>
        <begin position="93"/>
        <end position="103"/>
    </location>
</feature>
<organism evidence="2 3">
    <name type="scientific">Rhizoctonia solani</name>
    <dbReference type="NCBI Taxonomy" id="456999"/>
    <lineage>
        <taxon>Eukaryota</taxon>
        <taxon>Fungi</taxon>
        <taxon>Dikarya</taxon>
        <taxon>Basidiomycota</taxon>
        <taxon>Agaricomycotina</taxon>
        <taxon>Agaricomycetes</taxon>
        <taxon>Cantharellales</taxon>
        <taxon>Ceratobasidiaceae</taxon>
        <taxon>Rhizoctonia</taxon>
    </lineage>
</organism>
<gene>
    <name evidence="2" type="ORF">RDB_LOCUS213900</name>
</gene>
<reference evidence="2" key="1">
    <citation type="submission" date="2021-01" db="EMBL/GenBank/DDBJ databases">
        <authorList>
            <person name="Kaushik A."/>
        </authorList>
    </citation>
    <scope>NUCLEOTIDE SEQUENCE</scope>
    <source>
        <strain evidence="2">AG3-T5</strain>
    </source>
</reference>
<evidence type="ECO:0000313" key="2">
    <source>
        <dbReference type="EMBL" id="CAE6483108.1"/>
    </source>
</evidence>
<feature type="region of interest" description="Disordered" evidence="1">
    <location>
        <begin position="15"/>
        <end position="34"/>
    </location>
</feature>
<dbReference type="AlphaFoldDB" id="A0A8H3CJ93"/>
<sequence length="384" mass="41563">MKWYELWVKARQPDIYGTDSKGTAASIPPYPDGSKFASIISASNSTAASGASISPSSTWSVSSRGSVPSVPEAHESKAGLPRGLKRHGDHTDQSSSKRSTSGNIRIDDPNKPASGSNMEEPNQPIPGGSKPNTSNNGTKEVMPKAMLQLGINGAEMLRCSLVRRHAFGMVIIDATICGSIDKARFSLEDSTLSQIFLVEYEVDGKDGKFKVRFSSKIEKPLHEVFSLKGKYTSVFPVTGAPGQPPLVAKLYWPNQDRPHEADIIDHARKNPDLANHLPDVFGRFDIDPIGTRRIRDELGISSNSPRRPRLLRIIIMEELSPIIKLRGGDLIIAWAECVRCKDFTCCWTCLSGLTGVCGSLPSIGEEYSPSGPQPGKPHGSGTGI</sequence>
<accession>A0A8H3CJ93</accession>
<feature type="compositionally biased region" description="Low complexity" evidence="1">
    <location>
        <begin position="43"/>
        <end position="71"/>
    </location>
</feature>